<feature type="non-terminal residue" evidence="1">
    <location>
        <position position="1"/>
    </location>
</feature>
<reference evidence="1 2" key="1">
    <citation type="journal article" date="2021" name="Cell">
        <title>Tracing the genetic footprints of vertebrate landing in non-teleost ray-finned fishes.</title>
        <authorList>
            <person name="Bi X."/>
            <person name="Wang K."/>
            <person name="Yang L."/>
            <person name="Pan H."/>
            <person name="Jiang H."/>
            <person name="Wei Q."/>
            <person name="Fang M."/>
            <person name="Yu H."/>
            <person name="Zhu C."/>
            <person name="Cai Y."/>
            <person name="He Y."/>
            <person name="Gan X."/>
            <person name="Zeng H."/>
            <person name="Yu D."/>
            <person name="Zhu Y."/>
            <person name="Jiang H."/>
            <person name="Qiu Q."/>
            <person name="Yang H."/>
            <person name="Zhang Y.E."/>
            <person name="Wang W."/>
            <person name="Zhu M."/>
            <person name="He S."/>
            <person name="Zhang G."/>
        </authorList>
    </citation>
    <scope>NUCLEOTIDE SEQUENCE [LARGE SCALE GENOMIC DNA]</scope>
    <source>
        <strain evidence="1">Bchr_013</strain>
    </source>
</reference>
<gene>
    <name evidence="1" type="primary">Aagab_0</name>
    <name evidence="1" type="ORF">GTO96_0006279</name>
</gene>
<dbReference type="PANTHER" id="PTHR14659">
    <property type="entry name" value="ALPHA- AND GAMMA-ADAPTIN-BINDING PROTEIN P34"/>
    <property type="match status" value="1"/>
</dbReference>
<evidence type="ECO:0000313" key="1">
    <source>
        <dbReference type="EMBL" id="KAG2471367.1"/>
    </source>
</evidence>
<dbReference type="Proteomes" id="UP000886611">
    <property type="component" value="Unassembled WGS sequence"/>
</dbReference>
<name>A0A8X7XP65_POLSE</name>
<comment type="caution">
    <text evidence="1">The sequence shown here is derived from an EMBL/GenBank/DDBJ whole genome shotgun (WGS) entry which is preliminary data.</text>
</comment>
<dbReference type="InterPro" id="IPR019341">
    <property type="entry name" value="Alpha/Gamma-adaptin-bd_p34"/>
</dbReference>
<feature type="non-terminal residue" evidence="1">
    <location>
        <position position="105"/>
    </location>
</feature>
<protein>
    <submittedName>
        <fullName evidence="1">AAGAB protein</fullName>
    </submittedName>
</protein>
<evidence type="ECO:0000313" key="2">
    <source>
        <dbReference type="Proteomes" id="UP000886611"/>
    </source>
</evidence>
<accession>A0A8X7XP65</accession>
<dbReference type="PANTHER" id="PTHR14659:SF1">
    <property type="entry name" value="ALPHA- AND GAMMA-ADAPTIN-BINDING PROTEIN P34"/>
    <property type="match status" value="1"/>
</dbReference>
<dbReference type="EMBL" id="JAATIS010000094">
    <property type="protein sequence ID" value="KAG2471367.1"/>
    <property type="molecule type" value="Genomic_DNA"/>
</dbReference>
<dbReference type="AlphaFoldDB" id="A0A8X7XP65"/>
<keyword evidence="2" id="KW-1185">Reference proteome</keyword>
<organism evidence="1 2">
    <name type="scientific">Polypterus senegalus</name>
    <name type="common">Senegal bichir</name>
    <dbReference type="NCBI Taxonomy" id="55291"/>
    <lineage>
        <taxon>Eukaryota</taxon>
        <taxon>Metazoa</taxon>
        <taxon>Chordata</taxon>
        <taxon>Craniata</taxon>
        <taxon>Vertebrata</taxon>
        <taxon>Euteleostomi</taxon>
        <taxon>Actinopterygii</taxon>
        <taxon>Polypteriformes</taxon>
        <taxon>Polypteridae</taxon>
        <taxon>Polypterus</taxon>
    </lineage>
</organism>
<sequence>MQTCWPEMGIPMIPCAYCFSEGTQNGRTVKYAPLEIIGEDGPAEALSHDTAVCRYPWTIDNKYYRADVHLCVLPERSALTAEIAEAAQAFAVYFNSHVVSSYRST</sequence>
<proteinExistence type="predicted"/>